<protein>
    <submittedName>
        <fullName evidence="1">Uncharacterized protein</fullName>
    </submittedName>
</protein>
<organism evidence="1 2">
    <name type="scientific">Methylosinus sporium</name>
    <dbReference type="NCBI Taxonomy" id="428"/>
    <lineage>
        <taxon>Bacteria</taxon>
        <taxon>Pseudomonadati</taxon>
        <taxon>Pseudomonadota</taxon>
        <taxon>Alphaproteobacteria</taxon>
        <taxon>Hyphomicrobiales</taxon>
        <taxon>Methylocystaceae</taxon>
        <taxon>Methylosinus</taxon>
    </lineage>
</organism>
<dbReference type="Proteomes" id="UP000245137">
    <property type="component" value="Unassembled WGS sequence"/>
</dbReference>
<dbReference type="EMBL" id="PUIV01000052">
    <property type="protein sequence ID" value="PWB92476.1"/>
    <property type="molecule type" value="Genomic_DNA"/>
</dbReference>
<dbReference type="OrthoDB" id="9981808at2"/>
<reference evidence="1 2" key="1">
    <citation type="journal article" date="2018" name="Appl. Microbiol. Biotechnol.">
        <title>Co-cultivation of the strictly anaerobic methanogen Methanosarcina barkeri with aerobic methanotrophs in an oxygen-limited membrane bioreactor.</title>
        <authorList>
            <person name="In 't Zandt M.H."/>
            <person name="van den Bosch T.J.M."/>
            <person name="Rijkers R."/>
            <person name="van Kessel M.A.H.J."/>
            <person name="Jetten M.S.M."/>
            <person name="Welte C.U."/>
        </authorList>
    </citation>
    <scope>NUCLEOTIDE SEQUENCE [LARGE SCALE GENOMIC DNA]</scope>
    <source>
        <strain evidence="1 2">DSM 17706</strain>
    </source>
</reference>
<evidence type="ECO:0000313" key="2">
    <source>
        <dbReference type="Proteomes" id="UP000245137"/>
    </source>
</evidence>
<dbReference type="RefSeq" id="WP_108918620.1">
    <property type="nucleotide sequence ID" value="NZ_BGJY01000013.1"/>
</dbReference>
<proteinExistence type="predicted"/>
<evidence type="ECO:0000313" key="1">
    <source>
        <dbReference type="EMBL" id="PWB92476.1"/>
    </source>
</evidence>
<sequence>MTGGFSGKRRKTIRKFAEGARARDVDRIVSKVIAALETRSGHFEEPLLSEGSGLGGARLKRHSRSLPDRFRRRVEPHKSVEAIGFDPTIFDAAASFDAEVVGFARAAADLAEERRATVVALAEMSARGDRIDRVQSENRAALNHLLSC</sequence>
<keyword evidence="2" id="KW-1185">Reference proteome</keyword>
<gene>
    <name evidence="1" type="ORF">C5689_18005</name>
</gene>
<dbReference type="AlphaFoldDB" id="A0A2U1SLK5"/>
<accession>A0A2U1SLK5</accession>
<name>A0A2U1SLK5_METSR</name>
<comment type="caution">
    <text evidence="1">The sequence shown here is derived from an EMBL/GenBank/DDBJ whole genome shotgun (WGS) entry which is preliminary data.</text>
</comment>